<dbReference type="AlphaFoldDB" id="H7EKF8"/>
<dbReference type="OrthoDB" id="9806929at2"/>
<accession>H7EKF8</accession>
<dbReference type="GO" id="GO:0006935">
    <property type="term" value="P:chemotaxis"/>
    <property type="evidence" value="ECO:0007669"/>
    <property type="project" value="InterPro"/>
</dbReference>
<dbReference type="STRING" id="907348.TresaDRAFT_1615"/>
<reference evidence="1 2" key="1">
    <citation type="submission" date="2011-09" db="EMBL/GenBank/DDBJ databases">
        <title>The draft genome of Treponema saccharophilum DSM 2985.</title>
        <authorList>
            <consortium name="US DOE Joint Genome Institute (JGI-PGF)"/>
            <person name="Lucas S."/>
            <person name="Copeland A."/>
            <person name="Lapidus A."/>
            <person name="Glavina del Rio T."/>
            <person name="Dalin E."/>
            <person name="Tice H."/>
            <person name="Bruce D."/>
            <person name="Goodwin L."/>
            <person name="Pitluck S."/>
            <person name="Peters L."/>
            <person name="Kyrpides N."/>
            <person name="Mavromatis K."/>
            <person name="Ivanova N."/>
            <person name="Markowitz V."/>
            <person name="Cheng J.-F."/>
            <person name="Hugenholtz P."/>
            <person name="Woyke T."/>
            <person name="Wu D."/>
            <person name="Gronow S."/>
            <person name="Wellnitz S."/>
            <person name="Brambilla E."/>
            <person name="Klenk H.-P."/>
            <person name="Eisen J.A."/>
        </authorList>
    </citation>
    <scope>NUCLEOTIDE SEQUENCE [LARGE SCALE GENOMIC DNA]</scope>
    <source>
        <strain evidence="1 2">DSM 2985</strain>
    </source>
</reference>
<dbReference type="InterPro" id="IPR047055">
    <property type="entry name" value="MotA-like"/>
</dbReference>
<dbReference type="EMBL" id="AGRW01000045">
    <property type="protein sequence ID" value="EIC01863.1"/>
    <property type="molecule type" value="Genomic_DNA"/>
</dbReference>
<organism evidence="1 2">
    <name type="scientific">Treponema saccharophilum DSM 2985</name>
    <dbReference type="NCBI Taxonomy" id="907348"/>
    <lineage>
        <taxon>Bacteria</taxon>
        <taxon>Pseudomonadati</taxon>
        <taxon>Spirochaetota</taxon>
        <taxon>Spirochaetia</taxon>
        <taxon>Spirochaetales</taxon>
        <taxon>Treponemataceae</taxon>
        <taxon>Treponema</taxon>
    </lineage>
</organism>
<evidence type="ECO:0000313" key="2">
    <source>
        <dbReference type="Proteomes" id="UP000003571"/>
    </source>
</evidence>
<proteinExistence type="predicted"/>
<evidence type="ECO:0000313" key="1">
    <source>
        <dbReference type="EMBL" id="EIC01863.1"/>
    </source>
</evidence>
<comment type="caution">
    <text evidence="1">The sequence shown here is derived from an EMBL/GenBank/DDBJ whole genome shotgun (WGS) entry which is preliminary data.</text>
</comment>
<dbReference type="GO" id="GO:0005886">
    <property type="term" value="C:plasma membrane"/>
    <property type="evidence" value="ECO:0007669"/>
    <property type="project" value="TreeGrafter"/>
</dbReference>
<protein>
    <submittedName>
        <fullName evidence="1">Uncharacterized protein</fullName>
    </submittedName>
</protein>
<sequence>MNEDERREFAEIARKIVYLANKARREGLLAIEEDLDTISVKSEKNTLFLKKLLSLVVDGVDNSVIRHIGETYISVDAESAFEKTCFTAIFDGVLSVQMGDNPRIVAEKLAAYTGILNSADFISELQASTDVELVREKISIGGTISADEVDEFLKTEESSMTSSEELSSEVLDALLGGKEQC</sequence>
<dbReference type="RefSeq" id="WP_002704070.1">
    <property type="nucleotide sequence ID" value="NZ_AGRW01000045.1"/>
</dbReference>
<gene>
    <name evidence="1" type="ORF">TresaDRAFT_1615</name>
</gene>
<dbReference type="PATRIC" id="fig|907348.3.peg.1374"/>
<dbReference type="GO" id="GO:0071978">
    <property type="term" value="P:bacterial-type flagellum-dependent swarming motility"/>
    <property type="evidence" value="ECO:0007669"/>
    <property type="project" value="InterPro"/>
</dbReference>
<dbReference type="Proteomes" id="UP000003571">
    <property type="component" value="Unassembled WGS sequence"/>
</dbReference>
<keyword evidence="2" id="KW-1185">Reference proteome</keyword>
<name>H7EKF8_9SPIR</name>
<dbReference type="PANTHER" id="PTHR30433">
    <property type="entry name" value="CHEMOTAXIS PROTEIN MOTA"/>
    <property type="match status" value="1"/>
</dbReference>